<evidence type="ECO:0000256" key="1">
    <source>
        <dbReference type="SAM" id="Phobius"/>
    </source>
</evidence>
<keyword evidence="1" id="KW-0472">Membrane</keyword>
<dbReference type="AlphaFoldDB" id="A0A1F6Y714"/>
<name>A0A1F6Y714_9BACT</name>
<dbReference type="EMBL" id="MFVL01000004">
    <property type="protein sequence ID" value="OGJ02161.1"/>
    <property type="molecule type" value="Genomic_DNA"/>
</dbReference>
<keyword evidence="1" id="KW-0812">Transmembrane</keyword>
<sequence length="122" mass="13556">MKKNKKMSVGKKVAIGAGVATIGAGVYYLLGPNSKAHQKKALALFSKMKKEAQSEIKKVKEVTVPLYNKAVDAISQNYAKQYAAHEKEIKVFAQKLKHDWKGISQKARKTVKKSIKTVKKNI</sequence>
<accession>A0A1F6Y714</accession>
<keyword evidence="1" id="KW-1133">Transmembrane helix</keyword>
<comment type="caution">
    <text evidence="2">The sequence shown here is derived from an EMBL/GenBank/DDBJ whole genome shotgun (WGS) entry which is preliminary data.</text>
</comment>
<proteinExistence type="predicted"/>
<gene>
    <name evidence="2" type="ORF">A3I23_03000</name>
</gene>
<reference evidence="2 3" key="1">
    <citation type="journal article" date="2016" name="Nat. Commun.">
        <title>Thousands of microbial genomes shed light on interconnected biogeochemical processes in an aquifer system.</title>
        <authorList>
            <person name="Anantharaman K."/>
            <person name="Brown C.T."/>
            <person name="Hug L.A."/>
            <person name="Sharon I."/>
            <person name="Castelle C.J."/>
            <person name="Probst A.J."/>
            <person name="Thomas B.C."/>
            <person name="Singh A."/>
            <person name="Wilkins M.J."/>
            <person name="Karaoz U."/>
            <person name="Brodie E.L."/>
            <person name="Williams K.H."/>
            <person name="Hubbard S.S."/>
            <person name="Banfield J.F."/>
        </authorList>
    </citation>
    <scope>NUCLEOTIDE SEQUENCE [LARGE SCALE GENOMIC DNA]</scope>
</reference>
<evidence type="ECO:0000313" key="2">
    <source>
        <dbReference type="EMBL" id="OGJ02161.1"/>
    </source>
</evidence>
<feature type="transmembrane region" description="Helical" evidence="1">
    <location>
        <begin position="12"/>
        <end position="30"/>
    </location>
</feature>
<dbReference type="Proteomes" id="UP000177693">
    <property type="component" value="Unassembled WGS sequence"/>
</dbReference>
<evidence type="ECO:0000313" key="3">
    <source>
        <dbReference type="Proteomes" id="UP000177693"/>
    </source>
</evidence>
<protein>
    <recommendedName>
        <fullName evidence="4">YtxH domain-containing protein</fullName>
    </recommendedName>
</protein>
<organism evidence="2 3">
    <name type="scientific">Candidatus Nomurabacteria bacterium RIFCSPLOWO2_02_FULL_40_67</name>
    <dbReference type="NCBI Taxonomy" id="1801787"/>
    <lineage>
        <taxon>Bacteria</taxon>
        <taxon>Candidatus Nomuraibacteriota</taxon>
    </lineage>
</organism>
<evidence type="ECO:0008006" key="4">
    <source>
        <dbReference type="Google" id="ProtNLM"/>
    </source>
</evidence>